<dbReference type="STRING" id="536979.SAMN04488055_5024"/>
<evidence type="ECO:0000256" key="1">
    <source>
        <dbReference type="ARBA" id="ARBA00010641"/>
    </source>
</evidence>
<dbReference type="InterPro" id="IPR014284">
    <property type="entry name" value="RNA_pol_sigma-70_dom"/>
</dbReference>
<dbReference type="GO" id="GO:0003677">
    <property type="term" value="F:DNA binding"/>
    <property type="evidence" value="ECO:0007669"/>
    <property type="project" value="InterPro"/>
</dbReference>
<dbReference type="Pfam" id="PF08281">
    <property type="entry name" value="Sigma70_r4_2"/>
    <property type="match status" value="1"/>
</dbReference>
<protein>
    <submittedName>
        <fullName evidence="7">RNA polymerase sigma-70 factor, ECF subfamily</fullName>
    </submittedName>
</protein>
<dbReference type="PANTHER" id="PTHR43133:SF45">
    <property type="entry name" value="RNA POLYMERASE ECF-TYPE SIGMA FACTOR"/>
    <property type="match status" value="1"/>
</dbReference>
<dbReference type="OrthoDB" id="9780326at2"/>
<dbReference type="SUPFAM" id="SSF88659">
    <property type="entry name" value="Sigma3 and sigma4 domains of RNA polymerase sigma factors"/>
    <property type="match status" value="1"/>
</dbReference>
<dbReference type="GO" id="GO:0016987">
    <property type="term" value="F:sigma factor activity"/>
    <property type="evidence" value="ECO:0007669"/>
    <property type="project" value="UniProtKB-KW"/>
</dbReference>
<proteinExistence type="inferred from homology"/>
<evidence type="ECO:0000256" key="2">
    <source>
        <dbReference type="ARBA" id="ARBA00023015"/>
    </source>
</evidence>
<organism evidence="7 8">
    <name type="scientific">Chitinophaga niabensis</name>
    <dbReference type="NCBI Taxonomy" id="536979"/>
    <lineage>
        <taxon>Bacteria</taxon>
        <taxon>Pseudomonadati</taxon>
        <taxon>Bacteroidota</taxon>
        <taxon>Chitinophagia</taxon>
        <taxon>Chitinophagales</taxon>
        <taxon>Chitinophagaceae</taxon>
        <taxon>Chitinophaga</taxon>
    </lineage>
</organism>
<dbReference type="InterPro" id="IPR039425">
    <property type="entry name" value="RNA_pol_sigma-70-like"/>
</dbReference>
<dbReference type="InterPro" id="IPR013325">
    <property type="entry name" value="RNA_pol_sigma_r2"/>
</dbReference>
<dbReference type="NCBIfam" id="TIGR02937">
    <property type="entry name" value="sigma70-ECF"/>
    <property type="match status" value="1"/>
</dbReference>
<keyword evidence="8" id="KW-1185">Reference proteome</keyword>
<dbReference type="PANTHER" id="PTHR43133">
    <property type="entry name" value="RNA POLYMERASE ECF-TYPE SIGMA FACTO"/>
    <property type="match status" value="1"/>
</dbReference>
<dbReference type="InterPro" id="IPR013249">
    <property type="entry name" value="RNA_pol_sigma70_r4_t2"/>
</dbReference>
<sequence>MKKQPDKTAFLALIQENKRIIYKICNSYCRNQYDREDLAQEIIYQLWRSGESFQADHRFSTWMYRIALNTAISFYRKEQTAGKTVELSEQVLAMKEEGSELEENIRQMQQFINEFNELDRALILLYLEKKNHKEIAEILGISESNVGTKISRMKEKLRQRFSNQ</sequence>
<dbReference type="Gene3D" id="1.10.10.10">
    <property type="entry name" value="Winged helix-like DNA-binding domain superfamily/Winged helix DNA-binding domain"/>
    <property type="match status" value="1"/>
</dbReference>
<name>A0A1N6K3W3_9BACT</name>
<evidence type="ECO:0000259" key="5">
    <source>
        <dbReference type="Pfam" id="PF04542"/>
    </source>
</evidence>
<accession>A0A1N6K3W3</accession>
<dbReference type="InterPro" id="IPR013324">
    <property type="entry name" value="RNA_pol_sigma_r3/r4-like"/>
</dbReference>
<dbReference type="Pfam" id="PF04542">
    <property type="entry name" value="Sigma70_r2"/>
    <property type="match status" value="1"/>
</dbReference>
<keyword evidence="3" id="KW-0731">Sigma factor</keyword>
<evidence type="ECO:0000313" key="8">
    <source>
        <dbReference type="Proteomes" id="UP000185003"/>
    </source>
</evidence>
<dbReference type="EMBL" id="FSRA01000002">
    <property type="protein sequence ID" value="SIO51231.1"/>
    <property type="molecule type" value="Genomic_DNA"/>
</dbReference>
<reference evidence="8" key="1">
    <citation type="submission" date="2016-11" db="EMBL/GenBank/DDBJ databases">
        <authorList>
            <person name="Varghese N."/>
            <person name="Submissions S."/>
        </authorList>
    </citation>
    <scope>NUCLEOTIDE SEQUENCE [LARGE SCALE GENOMIC DNA]</scope>
    <source>
        <strain evidence="8">DSM 24787</strain>
    </source>
</reference>
<keyword evidence="4" id="KW-0804">Transcription</keyword>
<dbReference type="Proteomes" id="UP000185003">
    <property type="component" value="Unassembled WGS sequence"/>
</dbReference>
<dbReference type="InterPro" id="IPR036388">
    <property type="entry name" value="WH-like_DNA-bd_sf"/>
</dbReference>
<dbReference type="SUPFAM" id="SSF88946">
    <property type="entry name" value="Sigma2 domain of RNA polymerase sigma factors"/>
    <property type="match status" value="1"/>
</dbReference>
<dbReference type="Gene3D" id="1.10.1740.10">
    <property type="match status" value="1"/>
</dbReference>
<evidence type="ECO:0000256" key="4">
    <source>
        <dbReference type="ARBA" id="ARBA00023163"/>
    </source>
</evidence>
<evidence type="ECO:0000256" key="3">
    <source>
        <dbReference type="ARBA" id="ARBA00023082"/>
    </source>
</evidence>
<dbReference type="InterPro" id="IPR007627">
    <property type="entry name" value="RNA_pol_sigma70_r2"/>
</dbReference>
<feature type="domain" description="RNA polymerase sigma-70 region 2" evidence="5">
    <location>
        <begin position="13"/>
        <end position="79"/>
    </location>
</feature>
<evidence type="ECO:0000313" key="7">
    <source>
        <dbReference type="EMBL" id="SIO51231.1"/>
    </source>
</evidence>
<dbReference type="GO" id="GO:0006352">
    <property type="term" value="P:DNA-templated transcription initiation"/>
    <property type="evidence" value="ECO:0007669"/>
    <property type="project" value="InterPro"/>
</dbReference>
<gene>
    <name evidence="7" type="ORF">SAMN04488055_5024</name>
</gene>
<feature type="domain" description="RNA polymerase sigma factor 70 region 4 type 2" evidence="6">
    <location>
        <begin position="106"/>
        <end position="157"/>
    </location>
</feature>
<dbReference type="RefSeq" id="WP_074242292.1">
    <property type="nucleotide sequence ID" value="NZ_FSRA01000002.1"/>
</dbReference>
<evidence type="ECO:0000259" key="6">
    <source>
        <dbReference type="Pfam" id="PF08281"/>
    </source>
</evidence>
<keyword evidence="2" id="KW-0805">Transcription regulation</keyword>
<comment type="similarity">
    <text evidence="1">Belongs to the sigma-70 factor family. ECF subfamily.</text>
</comment>
<dbReference type="AlphaFoldDB" id="A0A1N6K3W3"/>